<accession>A0A0S4J3J0</accession>
<sequence>MPKDTARDKSLHQSTVMKVNRRIRRLGNDKNEQEAHITQLTAELRQLEAQIEQETSAVLCARDDENELVLRFVEAKLLHELLSDERSALDDELVQSRRDITSLGGDLQVKERTRSRLLCVEDQRRNELVASERGVQECRRQSDDVYSSLRSIVRQSNAVKGYAREEGAHLGEMKERLHGIREAVADALQSCE</sequence>
<dbReference type="EMBL" id="CYKH01001014">
    <property type="protein sequence ID" value="CUG77992.1"/>
    <property type="molecule type" value="Genomic_DNA"/>
</dbReference>
<dbReference type="Proteomes" id="UP000051952">
    <property type="component" value="Unassembled WGS sequence"/>
</dbReference>
<dbReference type="AlphaFoldDB" id="A0A0S4J3J0"/>
<organism evidence="2 3">
    <name type="scientific">Bodo saltans</name>
    <name type="common">Flagellated protozoan</name>
    <dbReference type="NCBI Taxonomy" id="75058"/>
    <lineage>
        <taxon>Eukaryota</taxon>
        <taxon>Discoba</taxon>
        <taxon>Euglenozoa</taxon>
        <taxon>Kinetoplastea</taxon>
        <taxon>Metakinetoplastina</taxon>
        <taxon>Eubodonida</taxon>
        <taxon>Bodonidae</taxon>
        <taxon>Bodo</taxon>
    </lineage>
</organism>
<protein>
    <submittedName>
        <fullName evidence="2">Uncharacterized protein</fullName>
    </submittedName>
</protein>
<evidence type="ECO:0000256" key="1">
    <source>
        <dbReference type="SAM" id="Coils"/>
    </source>
</evidence>
<keyword evidence="3" id="KW-1185">Reference proteome</keyword>
<evidence type="ECO:0000313" key="2">
    <source>
        <dbReference type="EMBL" id="CUG77992.1"/>
    </source>
</evidence>
<name>A0A0S4J3J0_BODSA</name>
<gene>
    <name evidence="2" type="ORF">BSAL_05815</name>
</gene>
<dbReference type="VEuPathDB" id="TriTrypDB:BSAL_05815"/>
<keyword evidence="1" id="KW-0175">Coiled coil</keyword>
<feature type="coiled-coil region" evidence="1">
    <location>
        <begin position="23"/>
        <end position="64"/>
    </location>
</feature>
<evidence type="ECO:0000313" key="3">
    <source>
        <dbReference type="Proteomes" id="UP000051952"/>
    </source>
</evidence>
<reference evidence="3" key="1">
    <citation type="submission" date="2015-09" db="EMBL/GenBank/DDBJ databases">
        <authorList>
            <consortium name="Pathogen Informatics"/>
        </authorList>
    </citation>
    <scope>NUCLEOTIDE SEQUENCE [LARGE SCALE GENOMIC DNA]</scope>
    <source>
        <strain evidence="3">Lake Konstanz</strain>
    </source>
</reference>
<proteinExistence type="predicted"/>